<dbReference type="SUPFAM" id="SSF52283">
    <property type="entry name" value="Formate/glycerate dehydrogenase catalytic domain-like"/>
    <property type="match status" value="1"/>
</dbReference>
<reference evidence="7 8" key="1">
    <citation type="submission" date="2019-12" db="EMBL/GenBank/DDBJ databases">
        <title>Comparative genomics gives insights into the taxonomy of the Azoarcus-Aromatoleum group and reveals separate origins of nif in the plant-associated Azoarcus and non-plant-associated Aromatoleum sub-groups.</title>
        <authorList>
            <person name="Lafos M."/>
            <person name="Maluk M."/>
            <person name="Batista M."/>
            <person name="Junghare M."/>
            <person name="Carmona M."/>
            <person name="Faoro H."/>
            <person name="Cruz L.M."/>
            <person name="Battistoni F."/>
            <person name="De Souza E."/>
            <person name="Pedrosa F."/>
            <person name="Chen W.-M."/>
            <person name="Poole P.S."/>
            <person name="Dixon R.A."/>
            <person name="James E.K."/>
        </authorList>
    </citation>
    <scope>NUCLEOTIDE SEQUENCE [LARGE SCALE GENOMIC DNA]</scope>
    <source>
        <strain evidence="7 8">ToN1</strain>
    </source>
</reference>
<dbReference type="InterPro" id="IPR036291">
    <property type="entry name" value="NAD(P)-bd_dom_sf"/>
</dbReference>
<keyword evidence="3" id="KW-0520">NAD</keyword>
<dbReference type="InterPro" id="IPR006140">
    <property type="entry name" value="D-isomer_DH_NAD-bd"/>
</dbReference>
<evidence type="ECO:0000256" key="3">
    <source>
        <dbReference type="ARBA" id="ARBA00023027"/>
    </source>
</evidence>
<keyword evidence="8" id="KW-1185">Reference proteome</keyword>
<evidence type="ECO:0000259" key="5">
    <source>
        <dbReference type="Pfam" id="PF00389"/>
    </source>
</evidence>
<comment type="caution">
    <text evidence="7">The sequence shown here is derived from an EMBL/GenBank/DDBJ whole genome shotgun (WGS) entry which is preliminary data.</text>
</comment>
<accession>A0ABX1MWX3</accession>
<dbReference type="Pfam" id="PF02826">
    <property type="entry name" value="2-Hacid_dh_C"/>
    <property type="match status" value="1"/>
</dbReference>
<sequence>MRVTVLDDYQGVVPCLAATKELEDIPVSLQTLTERLVDEDGLIAALQDTDCLVLIRERTQITARVIEALPRLKLIVQTGRLSGSIDLEACKRRRVEVRDGGGNPIAPAELTWALILAASRRLLPYAAHLSQGQWQRSREHIEDEQLGRAVHGRTLGVWSLGKIGTHVAAIGRAFGMRVVVHGREQSREAAARAGYEFIADRREFLAQLDVLTLHLRLGPDTRHMIGADDLRCMRTDALLVNTSRAELLAPGALLDALARGRPGVAALDVFEGEPDGAAPYLNHPAILCTPHLGFVDQDTYEAYFRDAFAHVRRFVAGEQATSGQGTAPPY</sequence>
<dbReference type="Gene3D" id="3.40.50.720">
    <property type="entry name" value="NAD(P)-binding Rossmann-like Domain"/>
    <property type="match status" value="2"/>
</dbReference>
<evidence type="ECO:0000256" key="2">
    <source>
        <dbReference type="ARBA" id="ARBA00023002"/>
    </source>
</evidence>
<evidence type="ECO:0000256" key="4">
    <source>
        <dbReference type="RuleBase" id="RU003719"/>
    </source>
</evidence>
<gene>
    <name evidence="7" type="ORF">GPA26_20520</name>
</gene>
<organism evidence="7 8">
    <name type="scientific">Aromatoleum petrolei</name>
    <dbReference type="NCBI Taxonomy" id="76116"/>
    <lineage>
        <taxon>Bacteria</taxon>
        <taxon>Pseudomonadati</taxon>
        <taxon>Pseudomonadota</taxon>
        <taxon>Betaproteobacteria</taxon>
        <taxon>Rhodocyclales</taxon>
        <taxon>Rhodocyclaceae</taxon>
        <taxon>Aromatoleum</taxon>
    </lineage>
</organism>
<evidence type="ECO:0000313" key="7">
    <source>
        <dbReference type="EMBL" id="NMF90855.1"/>
    </source>
</evidence>
<dbReference type="InterPro" id="IPR050857">
    <property type="entry name" value="D-2-hydroxyacid_DH"/>
</dbReference>
<proteinExistence type="inferred from homology"/>
<dbReference type="EMBL" id="WTVR01000054">
    <property type="protein sequence ID" value="NMF90855.1"/>
    <property type="molecule type" value="Genomic_DNA"/>
</dbReference>
<keyword evidence="2 4" id="KW-0560">Oxidoreductase</keyword>
<dbReference type="SUPFAM" id="SSF51735">
    <property type="entry name" value="NAD(P)-binding Rossmann-fold domains"/>
    <property type="match status" value="1"/>
</dbReference>
<dbReference type="InterPro" id="IPR006139">
    <property type="entry name" value="D-isomer_2_OHA_DH_cat_dom"/>
</dbReference>
<comment type="similarity">
    <text evidence="1 4">Belongs to the D-isomer specific 2-hydroxyacid dehydrogenase family.</text>
</comment>
<dbReference type="PANTHER" id="PTHR42789">
    <property type="entry name" value="D-ISOMER SPECIFIC 2-HYDROXYACID DEHYDROGENASE FAMILY PROTEIN (AFU_ORTHOLOGUE AFUA_6G10090)"/>
    <property type="match status" value="1"/>
</dbReference>
<dbReference type="Proteomes" id="UP000652074">
    <property type="component" value="Unassembled WGS sequence"/>
</dbReference>
<feature type="domain" description="D-isomer specific 2-hydroxyacid dehydrogenase catalytic" evidence="5">
    <location>
        <begin position="36"/>
        <end position="321"/>
    </location>
</feature>
<evidence type="ECO:0000313" key="8">
    <source>
        <dbReference type="Proteomes" id="UP000652074"/>
    </source>
</evidence>
<feature type="domain" description="D-isomer specific 2-hydroxyacid dehydrogenase NAD-binding" evidence="6">
    <location>
        <begin position="113"/>
        <end position="293"/>
    </location>
</feature>
<dbReference type="RefSeq" id="WP_169208189.1">
    <property type="nucleotide sequence ID" value="NZ_CP059560.1"/>
</dbReference>
<name>A0ABX1MWX3_9RHOO</name>
<dbReference type="PANTHER" id="PTHR42789:SF1">
    <property type="entry name" value="D-ISOMER SPECIFIC 2-HYDROXYACID DEHYDROGENASE FAMILY PROTEIN (AFU_ORTHOLOGUE AFUA_6G10090)"/>
    <property type="match status" value="1"/>
</dbReference>
<dbReference type="CDD" id="cd12169">
    <property type="entry name" value="PGDH_like_1"/>
    <property type="match status" value="1"/>
</dbReference>
<dbReference type="Pfam" id="PF00389">
    <property type="entry name" value="2-Hacid_dh"/>
    <property type="match status" value="1"/>
</dbReference>
<evidence type="ECO:0000259" key="6">
    <source>
        <dbReference type="Pfam" id="PF02826"/>
    </source>
</evidence>
<evidence type="ECO:0000256" key="1">
    <source>
        <dbReference type="ARBA" id="ARBA00005854"/>
    </source>
</evidence>
<protein>
    <submittedName>
        <fullName evidence="7">D-2-hydroxyacid dehydrogenase family protein</fullName>
    </submittedName>
</protein>